<dbReference type="Proteomes" id="UP001153709">
    <property type="component" value="Chromosome 5"/>
</dbReference>
<dbReference type="Pfam" id="PF00135">
    <property type="entry name" value="COesterase"/>
    <property type="match status" value="1"/>
</dbReference>
<dbReference type="OrthoDB" id="19653at2759"/>
<organism evidence="8 9">
    <name type="scientific">Diabrotica balteata</name>
    <name type="common">Banded cucumber beetle</name>
    <dbReference type="NCBI Taxonomy" id="107213"/>
    <lineage>
        <taxon>Eukaryota</taxon>
        <taxon>Metazoa</taxon>
        <taxon>Ecdysozoa</taxon>
        <taxon>Arthropoda</taxon>
        <taxon>Hexapoda</taxon>
        <taxon>Insecta</taxon>
        <taxon>Pterygota</taxon>
        <taxon>Neoptera</taxon>
        <taxon>Endopterygota</taxon>
        <taxon>Coleoptera</taxon>
        <taxon>Polyphaga</taxon>
        <taxon>Cucujiformia</taxon>
        <taxon>Chrysomeloidea</taxon>
        <taxon>Chrysomelidae</taxon>
        <taxon>Galerucinae</taxon>
        <taxon>Diabroticina</taxon>
        <taxon>Diabroticites</taxon>
        <taxon>Diabrotica</taxon>
    </lineage>
</organism>
<evidence type="ECO:0000313" key="8">
    <source>
        <dbReference type="EMBL" id="CAG9835474.1"/>
    </source>
</evidence>
<dbReference type="PROSITE" id="PS00941">
    <property type="entry name" value="CARBOXYLESTERASE_B_2"/>
    <property type="match status" value="1"/>
</dbReference>
<evidence type="ECO:0000256" key="4">
    <source>
        <dbReference type="ARBA" id="ARBA00023157"/>
    </source>
</evidence>
<dbReference type="PROSITE" id="PS00122">
    <property type="entry name" value="CARBOXYLESTERASE_B_1"/>
    <property type="match status" value="1"/>
</dbReference>
<accession>A0A9N9XDR0</accession>
<dbReference type="InterPro" id="IPR019819">
    <property type="entry name" value="Carboxylesterase_B_CS"/>
</dbReference>
<comment type="similarity">
    <text evidence="1 6">Belongs to the type-B carboxylesterase/lipase family.</text>
</comment>
<dbReference type="Gene3D" id="3.40.50.1820">
    <property type="entry name" value="alpha/beta hydrolase"/>
    <property type="match status" value="1"/>
</dbReference>
<dbReference type="InterPro" id="IPR019826">
    <property type="entry name" value="Carboxylesterase_B_AS"/>
</dbReference>
<feature type="domain" description="Carboxylesterase type B" evidence="7">
    <location>
        <begin position="36"/>
        <end position="557"/>
    </location>
</feature>
<dbReference type="GO" id="GO:0052689">
    <property type="term" value="F:carboxylic ester hydrolase activity"/>
    <property type="evidence" value="ECO:0007669"/>
    <property type="project" value="UniProtKB-KW"/>
</dbReference>
<evidence type="ECO:0000313" key="9">
    <source>
        <dbReference type="Proteomes" id="UP001153709"/>
    </source>
</evidence>
<dbReference type="InterPro" id="IPR002018">
    <property type="entry name" value="CarbesteraseB"/>
</dbReference>
<evidence type="ECO:0000256" key="2">
    <source>
        <dbReference type="ARBA" id="ARBA00022487"/>
    </source>
</evidence>
<dbReference type="InterPro" id="IPR029058">
    <property type="entry name" value="AB_hydrolase_fold"/>
</dbReference>
<evidence type="ECO:0000256" key="1">
    <source>
        <dbReference type="ARBA" id="ARBA00005964"/>
    </source>
</evidence>
<gene>
    <name evidence="8" type="ORF">DIABBA_LOCUS8663</name>
</gene>
<keyword evidence="5" id="KW-0325">Glycoprotein</keyword>
<protein>
    <recommendedName>
        <fullName evidence="6">Carboxylic ester hydrolase</fullName>
        <ecNumber evidence="6">3.1.1.-</ecNumber>
    </recommendedName>
</protein>
<dbReference type="AlphaFoldDB" id="A0A9N9XDR0"/>
<keyword evidence="3 6" id="KW-0378">Hydrolase</keyword>
<dbReference type="EC" id="3.1.1.-" evidence="6"/>
<dbReference type="PANTHER" id="PTHR43142">
    <property type="entry name" value="CARBOXYLIC ESTER HYDROLASE"/>
    <property type="match status" value="1"/>
</dbReference>
<keyword evidence="9" id="KW-1185">Reference proteome</keyword>
<keyword evidence="4" id="KW-1015">Disulfide bond</keyword>
<evidence type="ECO:0000256" key="3">
    <source>
        <dbReference type="ARBA" id="ARBA00022801"/>
    </source>
</evidence>
<sequence length="572" mass="63777">MFSSKLINFYSIVCIINIGCRDCLNILPKNRHNCSLQVSTTHGIIQGSKKITIKGLPYFAYEGIPFAQPPLGDLRFRSPQPIKPWTGVLDATVKSSECVQVHIPFPNNPTTDGNEDCLYLNVFTPQTKTNKLLPVIFWIYGGAFYEGSAGDYGPSNLLENGLVVVTSNYRLGMFGFLSTGDTVLPGNYGLKDQNAALRWTYQNIVKFGGDPNRITISGQSAGGCSVWYHMLSSKSKGLFSRAISMSAEPRSVWAYQQNPKAVAMNVAANLGIGVKNSSQFAEYLRKADITDLKRANLLVTFVQILTALQEGLPFTPTIEVDHEEAFITSSPTEIIRQQKYSKVPILMGMTTTEAGLFGKILNLVKRISVVFDISPGSVPNGFKGLSTKNSGKVGRRIRDKYLQSKSFGTVTFEELCNILSDALFTKPIMDAARALSPYTSVYLYINSKPSLYMKGILIHLGFPILLHTRGVVHGEDVPIIWNYRNFSSPSDTYMIKKIFTKTWSNFAATGNPTPGNDPVLNNITWPPITDNNNIPYLSLGEEIKVKYNYRKKYVEFWDNLEKEVKYKDMLLK</sequence>
<dbReference type="SUPFAM" id="SSF53474">
    <property type="entry name" value="alpha/beta-Hydrolases"/>
    <property type="match status" value="1"/>
</dbReference>
<reference evidence="8" key="1">
    <citation type="submission" date="2022-01" db="EMBL/GenBank/DDBJ databases">
        <authorList>
            <person name="King R."/>
        </authorList>
    </citation>
    <scope>NUCLEOTIDE SEQUENCE</scope>
</reference>
<dbReference type="PANTHER" id="PTHR43142:SF1">
    <property type="entry name" value="CARBOXYLIC ESTER HYDROLASE"/>
    <property type="match status" value="1"/>
</dbReference>
<evidence type="ECO:0000256" key="5">
    <source>
        <dbReference type="ARBA" id="ARBA00023180"/>
    </source>
</evidence>
<proteinExistence type="inferred from homology"/>
<name>A0A9N9XDR0_DIABA</name>
<evidence type="ECO:0000256" key="6">
    <source>
        <dbReference type="RuleBase" id="RU361235"/>
    </source>
</evidence>
<keyword evidence="2" id="KW-0719">Serine esterase</keyword>
<evidence type="ECO:0000259" key="7">
    <source>
        <dbReference type="Pfam" id="PF00135"/>
    </source>
</evidence>
<dbReference type="EMBL" id="OU898280">
    <property type="protein sequence ID" value="CAG9835474.1"/>
    <property type="molecule type" value="Genomic_DNA"/>
</dbReference>